<keyword evidence="4" id="KW-1185">Reference proteome</keyword>
<dbReference type="AlphaFoldDB" id="A0A316VR69"/>
<feature type="transmembrane region" description="Helical" evidence="2">
    <location>
        <begin position="162"/>
        <end position="179"/>
    </location>
</feature>
<evidence type="ECO:0000256" key="2">
    <source>
        <dbReference type="SAM" id="Phobius"/>
    </source>
</evidence>
<keyword evidence="2" id="KW-0472">Membrane</keyword>
<proteinExistence type="predicted"/>
<keyword evidence="2" id="KW-0812">Transmembrane</keyword>
<evidence type="ECO:0000256" key="1">
    <source>
        <dbReference type="SAM" id="MobiDB-lite"/>
    </source>
</evidence>
<sequence length="180" mass="20244">MVEMEMVFMFAFDSIHFHIHVQTHTQPTFTFTLTFTFTFTFTFASPSNIHVIPYKIRRPLRVPHTSKKSIVIDDLHLQLATRNSQLATRTCTPSLHHSRETRSQLARTHARTHEAPSLSSPLLSSLPTARLRSTVGATAYSTRTFHCSAQCRRGTASEIREALTLSSLIVIVVVLIAIGQ</sequence>
<reference evidence="3 4" key="1">
    <citation type="journal article" date="2018" name="Mol. Biol. Evol.">
        <title>Broad Genomic Sampling Reveals a Smut Pathogenic Ancestry of the Fungal Clade Ustilaginomycotina.</title>
        <authorList>
            <person name="Kijpornyongpan T."/>
            <person name="Mondo S.J."/>
            <person name="Barry K."/>
            <person name="Sandor L."/>
            <person name="Lee J."/>
            <person name="Lipzen A."/>
            <person name="Pangilinan J."/>
            <person name="LaButti K."/>
            <person name="Hainaut M."/>
            <person name="Henrissat B."/>
            <person name="Grigoriev I.V."/>
            <person name="Spatafora J.W."/>
            <person name="Aime M.C."/>
        </authorList>
    </citation>
    <scope>NUCLEOTIDE SEQUENCE [LARGE SCALE GENOMIC DNA]</scope>
    <source>
        <strain evidence="3 4">MCA 4658</strain>
    </source>
</reference>
<name>A0A316VR69_9BASI</name>
<feature type="region of interest" description="Disordered" evidence="1">
    <location>
        <begin position="97"/>
        <end position="122"/>
    </location>
</feature>
<evidence type="ECO:0000313" key="3">
    <source>
        <dbReference type="EMBL" id="PWN38671.1"/>
    </source>
</evidence>
<accession>A0A316VR69</accession>
<dbReference type="EMBL" id="KZ819569">
    <property type="protein sequence ID" value="PWN38671.1"/>
    <property type="molecule type" value="Genomic_DNA"/>
</dbReference>
<protein>
    <submittedName>
        <fullName evidence="3">Uncharacterized protein</fullName>
    </submittedName>
</protein>
<organism evidence="3 4">
    <name type="scientific">Ceraceosorus guamensis</name>
    <dbReference type="NCBI Taxonomy" id="1522189"/>
    <lineage>
        <taxon>Eukaryota</taxon>
        <taxon>Fungi</taxon>
        <taxon>Dikarya</taxon>
        <taxon>Basidiomycota</taxon>
        <taxon>Ustilaginomycotina</taxon>
        <taxon>Exobasidiomycetes</taxon>
        <taxon>Ceraceosorales</taxon>
        <taxon>Ceraceosoraceae</taxon>
        <taxon>Ceraceosorus</taxon>
    </lineage>
</organism>
<keyword evidence="2" id="KW-1133">Transmembrane helix</keyword>
<dbReference type="GeneID" id="37039666"/>
<dbReference type="Proteomes" id="UP000245783">
    <property type="component" value="Unassembled WGS sequence"/>
</dbReference>
<gene>
    <name evidence="3" type="ORF">IE81DRAFT_96934</name>
</gene>
<dbReference type="InParanoid" id="A0A316VR69"/>
<evidence type="ECO:0000313" key="4">
    <source>
        <dbReference type="Proteomes" id="UP000245783"/>
    </source>
</evidence>
<dbReference type="RefSeq" id="XP_025365831.1">
    <property type="nucleotide sequence ID" value="XM_025517796.1"/>
</dbReference>